<dbReference type="PANTHER" id="PTHR44144:SF1">
    <property type="entry name" value="DNAJ HOMOLOG SUBFAMILY C MEMBER 9"/>
    <property type="match status" value="1"/>
</dbReference>
<reference evidence="3 4" key="2">
    <citation type="journal article" date="2018" name="New Phytol.">
        <title>High intraspecific genome diversity in the model arbuscular mycorrhizal symbiont Rhizophagus irregularis.</title>
        <authorList>
            <person name="Chen E.C.H."/>
            <person name="Morin E."/>
            <person name="Beaudet D."/>
            <person name="Noel J."/>
            <person name="Yildirir G."/>
            <person name="Ndikumana S."/>
            <person name="Charron P."/>
            <person name="St-Onge C."/>
            <person name="Giorgi J."/>
            <person name="Kruger M."/>
            <person name="Marton T."/>
            <person name="Ropars J."/>
            <person name="Grigoriev I.V."/>
            <person name="Hainaut M."/>
            <person name="Henrissat B."/>
            <person name="Roux C."/>
            <person name="Martin F."/>
            <person name="Corradi N."/>
        </authorList>
    </citation>
    <scope>NUCLEOTIDE SEQUENCE [LARGE SCALE GENOMIC DNA]</scope>
    <source>
        <strain evidence="3 4">DAOM 197198</strain>
    </source>
</reference>
<dbReference type="Pfam" id="PF23302">
    <property type="entry name" value="HTH_DNAJC9"/>
    <property type="match status" value="1"/>
</dbReference>
<feature type="region of interest" description="Disordered" evidence="1">
    <location>
        <begin position="183"/>
        <end position="204"/>
    </location>
</feature>
<keyword evidence="4" id="KW-1185">Reference proteome</keyword>
<proteinExistence type="predicted"/>
<dbReference type="PANTHER" id="PTHR44144">
    <property type="entry name" value="DNAJ HOMOLOG SUBFAMILY C MEMBER 9"/>
    <property type="match status" value="1"/>
</dbReference>
<dbReference type="GO" id="GO:0005737">
    <property type="term" value="C:cytoplasm"/>
    <property type="evidence" value="ECO:0007669"/>
    <property type="project" value="TreeGrafter"/>
</dbReference>
<dbReference type="InterPro" id="IPR052594">
    <property type="entry name" value="J_domain-containing_protein"/>
</dbReference>
<feature type="compositionally biased region" description="Basic residues" evidence="1">
    <location>
        <begin position="256"/>
        <end position="266"/>
    </location>
</feature>
<dbReference type="SUPFAM" id="SSF46565">
    <property type="entry name" value="Chaperone J-domain"/>
    <property type="match status" value="1"/>
</dbReference>
<dbReference type="CDD" id="cd06257">
    <property type="entry name" value="DnaJ"/>
    <property type="match status" value="1"/>
</dbReference>
<dbReference type="AlphaFoldDB" id="A0A2P4P1U1"/>
<dbReference type="InterPro" id="IPR036869">
    <property type="entry name" value="J_dom_sf"/>
</dbReference>
<dbReference type="PROSITE" id="PS50076">
    <property type="entry name" value="DNAJ_2"/>
    <property type="match status" value="1"/>
</dbReference>
<name>A0A2P4P1U1_RHIID</name>
<evidence type="ECO:0000313" key="4">
    <source>
        <dbReference type="Proteomes" id="UP000018888"/>
    </source>
</evidence>
<reference evidence="3 4" key="1">
    <citation type="journal article" date="2013" name="Proc. Natl. Acad. Sci. U.S.A.">
        <title>Genome of an arbuscular mycorrhizal fungus provides insight into the oldest plant symbiosis.</title>
        <authorList>
            <person name="Tisserant E."/>
            <person name="Malbreil M."/>
            <person name="Kuo A."/>
            <person name="Kohler A."/>
            <person name="Symeonidi A."/>
            <person name="Balestrini R."/>
            <person name="Charron P."/>
            <person name="Duensing N."/>
            <person name="Frei Dit Frey N."/>
            <person name="Gianinazzi-Pearson V."/>
            <person name="Gilbert L.B."/>
            <person name="Handa Y."/>
            <person name="Herr J.R."/>
            <person name="Hijri M."/>
            <person name="Koul R."/>
            <person name="Kawaguchi M."/>
            <person name="Krajinski F."/>
            <person name="Lammers P.J."/>
            <person name="Masclaux F.G."/>
            <person name="Murat C."/>
            <person name="Morin E."/>
            <person name="Ndikumana S."/>
            <person name="Pagni M."/>
            <person name="Petitpierre D."/>
            <person name="Requena N."/>
            <person name="Rosikiewicz P."/>
            <person name="Riley R."/>
            <person name="Saito K."/>
            <person name="San Clemente H."/>
            <person name="Shapiro H."/>
            <person name="van Tuinen D."/>
            <person name="Becard G."/>
            <person name="Bonfante P."/>
            <person name="Paszkowski U."/>
            <person name="Shachar-Hill Y.Y."/>
            <person name="Tuskan G.A."/>
            <person name="Young P.W."/>
            <person name="Sanders I.R."/>
            <person name="Henrissat B."/>
            <person name="Rensing S.A."/>
            <person name="Grigoriev I.V."/>
            <person name="Corradi N."/>
            <person name="Roux C."/>
            <person name="Martin F."/>
        </authorList>
    </citation>
    <scope>NUCLEOTIDE SEQUENCE [LARGE SCALE GENOMIC DNA]</scope>
    <source>
        <strain evidence="3 4">DAOM 197198</strain>
    </source>
</reference>
<comment type="caution">
    <text evidence="3">The sequence shown here is derived from an EMBL/GenBank/DDBJ whole genome shotgun (WGS) entry which is preliminary data.</text>
</comment>
<evidence type="ECO:0000256" key="1">
    <source>
        <dbReference type="SAM" id="MobiDB-lite"/>
    </source>
</evidence>
<gene>
    <name evidence="3" type="ORF">GLOIN_2v1722502</name>
</gene>
<dbReference type="Proteomes" id="UP000018888">
    <property type="component" value="Unassembled WGS sequence"/>
</dbReference>
<dbReference type="GO" id="GO:0031072">
    <property type="term" value="F:heat shock protein binding"/>
    <property type="evidence" value="ECO:0007669"/>
    <property type="project" value="TreeGrafter"/>
</dbReference>
<feature type="compositionally biased region" description="Basic and acidic residues" evidence="1">
    <location>
        <begin position="193"/>
        <end position="204"/>
    </location>
</feature>
<dbReference type="VEuPathDB" id="FungiDB:RhiirFUN_005483"/>
<accession>A0A2P4P1U1</accession>
<dbReference type="Pfam" id="PF00226">
    <property type="entry name" value="DnaJ"/>
    <property type="match status" value="1"/>
</dbReference>
<organism evidence="3 4">
    <name type="scientific">Rhizophagus irregularis (strain DAOM 181602 / DAOM 197198 / MUCL 43194)</name>
    <name type="common">Arbuscular mycorrhizal fungus</name>
    <name type="synonym">Glomus intraradices</name>
    <dbReference type="NCBI Taxonomy" id="747089"/>
    <lineage>
        <taxon>Eukaryota</taxon>
        <taxon>Fungi</taxon>
        <taxon>Fungi incertae sedis</taxon>
        <taxon>Mucoromycota</taxon>
        <taxon>Glomeromycotina</taxon>
        <taxon>Glomeromycetes</taxon>
        <taxon>Glomerales</taxon>
        <taxon>Glomeraceae</taxon>
        <taxon>Rhizophagus</taxon>
    </lineage>
</organism>
<dbReference type="InterPro" id="IPR018253">
    <property type="entry name" value="DnaJ_domain_CS"/>
</dbReference>
<dbReference type="Gene3D" id="1.10.287.110">
    <property type="entry name" value="DnaJ domain"/>
    <property type="match status" value="1"/>
</dbReference>
<dbReference type="GO" id="GO:0005634">
    <property type="term" value="C:nucleus"/>
    <property type="evidence" value="ECO:0007669"/>
    <property type="project" value="TreeGrafter"/>
</dbReference>
<feature type="domain" description="J" evidence="2">
    <location>
        <begin position="11"/>
        <end position="81"/>
    </location>
</feature>
<dbReference type="SMART" id="SM00271">
    <property type="entry name" value="DnaJ"/>
    <property type="match status" value="1"/>
</dbReference>
<dbReference type="InterPro" id="IPR001623">
    <property type="entry name" value="DnaJ_domain"/>
</dbReference>
<protein>
    <recommendedName>
        <fullName evidence="2">J domain-containing protein</fullName>
    </recommendedName>
</protein>
<dbReference type="PROSITE" id="PS00636">
    <property type="entry name" value="DNAJ_1"/>
    <property type="match status" value="1"/>
</dbReference>
<dbReference type="InterPro" id="IPR056453">
    <property type="entry name" value="HTH_DNAJC9"/>
</dbReference>
<evidence type="ECO:0000259" key="2">
    <source>
        <dbReference type="PROSITE" id="PS50076"/>
    </source>
</evidence>
<sequence length="291" mass="33395">MSADLLSDTSDLYSLFSLTEKATPEEIKKAYYKLALQYHPDKQISSTVEEREKKTKKFQALGFAYSILSDPKKREKYDRTGETDDLPGIEDLGKDGWDAFFKELWSGIVNAKSIEEFKEKYQGTEEEHKDLIEAYNNFKGDMDKIMANVPGSSADDEPRFREVLKDAIKSKEIRSYKKFIETSNSSSMNRRKKEAEREAKEAEEMAKKFGLDKKLLGSNEGEEELKQIIVMKQKKRMSTLVESLEAKYGGNESKKAKTTGKGKKNKKMIEEPTEEEFQAIQEKIKAKNNKA</sequence>
<dbReference type="SMR" id="A0A2P4P1U1"/>
<dbReference type="PRINTS" id="PR00625">
    <property type="entry name" value="JDOMAIN"/>
</dbReference>
<dbReference type="EMBL" id="AUPC02000455">
    <property type="protein sequence ID" value="POG59360.1"/>
    <property type="molecule type" value="Genomic_DNA"/>
</dbReference>
<feature type="region of interest" description="Disordered" evidence="1">
    <location>
        <begin position="247"/>
        <end position="273"/>
    </location>
</feature>
<evidence type="ECO:0000313" key="3">
    <source>
        <dbReference type="EMBL" id="POG59360.1"/>
    </source>
</evidence>